<feature type="region of interest" description="Disordered" evidence="1">
    <location>
        <begin position="850"/>
        <end position="875"/>
    </location>
</feature>
<dbReference type="Pfam" id="PF18911">
    <property type="entry name" value="PKD_4"/>
    <property type="match status" value="6"/>
</dbReference>
<organism evidence="4 5">
    <name type="scientific">Methanoculleus palmolei</name>
    <dbReference type="NCBI Taxonomy" id="72612"/>
    <lineage>
        <taxon>Archaea</taxon>
        <taxon>Methanobacteriati</taxon>
        <taxon>Methanobacteriota</taxon>
        <taxon>Stenosarchaea group</taxon>
        <taxon>Methanomicrobia</taxon>
        <taxon>Methanomicrobiales</taxon>
        <taxon>Methanomicrobiaceae</taxon>
        <taxon>Methanoculleus</taxon>
    </lineage>
</organism>
<dbReference type="InterPro" id="IPR035986">
    <property type="entry name" value="PKD_dom_sf"/>
</dbReference>
<evidence type="ECO:0000313" key="5">
    <source>
        <dbReference type="Proteomes" id="UP001626603"/>
    </source>
</evidence>
<dbReference type="EMBL" id="CP137641">
    <property type="protein sequence ID" value="WOX55339.1"/>
    <property type="molecule type" value="Genomic_DNA"/>
</dbReference>
<accession>A0ABD8A728</accession>
<dbReference type="NCBIfam" id="TIGR04275">
    <property type="entry name" value="beta_prop_Msarc"/>
    <property type="match status" value="6"/>
</dbReference>
<feature type="domain" description="PKD" evidence="3">
    <location>
        <begin position="415"/>
        <end position="493"/>
    </location>
</feature>
<keyword evidence="2" id="KW-1133">Transmembrane helix</keyword>
<dbReference type="FunFam" id="2.60.40.10:FF:000270">
    <property type="entry name" value="Cell surface protein"/>
    <property type="match status" value="6"/>
</dbReference>
<evidence type="ECO:0000259" key="3">
    <source>
        <dbReference type="PROSITE" id="PS50093"/>
    </source>
</evidence>
<evidence type="ECO:0000313" key="4">
    <source>
        <dbReference type="EMBL" id="WOX55339.1"/>
    </source>
</evidence>
<protein>
    <submittedName>
        <fullName evidence="4">PKD domain-containing protein</fullName>
    </submittedName>
</protein>
<feature type="domain" description="PKD" evidence="3">
    <location>
        <begin position="579"/>
        <end position="653"/>
    </location>
</feature>
<feature type="transmembrane region" description="Helical" evidence="2">
    <location>
        <begin position="1048"/>
        <end position="1068"/>
    </location>
</feature>
<dbReference type="InterPro" id="IPR027618">
    <property type="entry name" value="Beta_prop_Msarc"/>
</dbReference>
<dbReference type="SMART" id="SM00089">
    <property type="entry name" value="PKD"/>
    <property type="match status" value="6"/>
</dbReference>
<feature type="compositionally biased region" description="Low complexity" evidence="1">
    <location>
        <begin position="852"/>
        <end position="863"/>
    </location>
</feature>
<dbReference type="InterPro" id="IPR022409">
    <property type="entry name" value="PKD/Chitinase_dom"/>
</dbReference>
<dbReference type="SUPFAM" id="SSF69304">
    <property type="entry name" value="Tricorn protease N-terminal domain"/>
    <property type="match status" value="2"/>
</dbReference>
<keyword evidence="2" id="KW-0812">Transmembrane</keyword>
<dbReference type="PANTHER" id="PTHR36842">
    <property type="entry name" value="PROTEIN TOLB HOMOLOG"/>
    <property type="match status" value="1"/>
</dbReference>
<reference evidence="4 5" key="1">
    <citation type="submission" date="2023-10" db="EMBL/GenBank/DDBJ databases">
        <title>The complete genome sequence of Methanoculleus palmolei DSM 4273.</title>
        <authorList>
            <person name="Lai S.-J."/>
            <person name="You Y.-T."/>
            <person name="Chen S.-C."/>
        </authorList>
    </citation>
    <scope>NUCLEOTIDE SEQUENCE [LARGE SCALE GENOMIC DNA]</scope>
    <source>
        <strain evidence="4 5">DSM 4273</strain>
    </source>
</reference>
<dbReference type="AlphaFoldDB" id="A0ABD8A728"/>
<dbReference type="Gene3D" id="2.60.40.10">
    <property type="entry name" value="Immunoglobulins"/>
    <property type="match status" value="6"/>
</dbReference>
<evidence type="ECO:0000256" key="2">
    <source>
        <dbReference type="SAM" id="Phobius"/>
    </source>
</evidence>
<evidence type="ECO:0000256" key="1">
    <source>
        <dbReference type="SAM" id="MobiDB-lite"/>
    </source>
</evidence>
<name>A0ABD8A728_9EURY</name>
<keyword evidence="5" id="KW-1185">Reference proteome</keyword>
<feature type="domain" description="PKD" evidence="3">
    <location>
        <begin position="741"/>
        <end position="824"/>
    </location>
</feature>
<feature type="region of interest" description="Disordered" evidence="1">
    <location>
        <begin position="350"/>
        <end position="378"/>
    </location>
</feature>
<dbReference type="Proteomes" id="UP001626603">
    <property type="component" value="Chromosome"/>
</dbReference>
<feature type="domain" description="PKD" evidence="3">
    <location>
        <begin position="350"/>
        <end position="406"/>
    </location>
</feature>
<feature type="domain" description="PKD" evidence="3">
    <location>
        <begin position="497"/>
        <end position="580"/>
    </location>
</feature>
<dbReference type="InterPro" id="IPR013783">
    <property type="entry name" value="Ig-like_fold"/>
</dbReference>
<feature type="domain" description="PKD" evidence="3">
    <location>
        <begin position="661"/>
        <end position="737"/>
    </location>
</feature>
<dbReference type="PROSITE" id="PS50093">
    <property type="entry name" value="PKD"/>
    <property type="match status" value="6"/>
</dbReference>
<dbReference type="SUPFAM" id="SSF49299">
    <property type="entry name" value="PKD domain"/>
    <property type="match status" value="6"/>
</dbReference>
<proteinExistence type="predicted"/>
<dbReference type="Gene3D" id="2.120.10.30">
    <property type="entry name" value="TolB, C-terminal domain"/>
    <property type="match status" value="1"/>
</dbReference>
<gene>
    <name evidence="4" type="ORF">R6Y95_07670</name>
</gene>
<sequence length="1073" mass="113335">MAERETLIIVCIVLGLLVSPALAVQAAPGELVRFCTAGGPQEHPDVDGDTVVWEDGRDGKYIYYSDTPGDTGRRATDGGGGQKYPSVSGDYIVWEDNRNMSPDVYLFGFSTGTKALTDDPEAQRMPVIYGDHVVWYDTQEDGVDICLYNIETDRKTYLDCSPVTEWKPALSERYVVWEESTGGGDIWAYDIQAREKQRITRDSARQTYPAISGNRIVWEDYRNGWGNPDIYMYDLEDGRESRITRDPAGQVSPVIDGDLIAWEDNRGGVWNIYLCDLSLGVEAQMSLAPSSTEQLYPAVSGNRIVWQNGRGSGSDIYAFTYTGGAPPEAEFSTDRTSGTVPLTVRFTDRFTDRSDDDPEEWEWKFGDGGSSTDQNPVHTYRSPGNYTVSLTVSNRFGSDTVAKTDLIRAEPSKPPAAGFSAAPVSGGAPLTVQFTDKSANNPVTWLWEFGDGTTSAAQNPKHTYTAVGTYSVGLTVGNAAGSGSITKSAYITVVELPIASFSADVRSGTAPFTVRFTDTSAGKIDAWSWRFGDGGTSSDRNPEHTYTAAGTYTVSLAVENPAGSDVETKSGYITVIERPAAVFSANVTEGRAPLAVRFADASTGGPGAWLWAFGDGASSAERNPVHQYRNPGTYTVSLTVANAAGENTTVRKDYITVIGPLAADFTANVTAGPAPLAVGFADASTGGPLSWSWDFGDGAASTERNPVHVFKEPGRYAVNLTISDGSARSTKTRQIQVLGPPAAGFRAEPPNGTAPLTVAFTDTSAGVPSSWLWHFGDGATSAAQNPKHTYTAAGNYTVNLTAENAAGKSTAVKTGYISVRPAPATPPPPATSTGGGGGGGGGFAWVAPDWNTPAPTATATPTPTSAPPDEAEPGQLPLRETGVVDQIVRIASPAGIATLTIAEGVRAVDAAGGPLLAVTLGDLDPADVPPVPGGGAYAFAGYACTLGPEGAAFSPAATLAFNFTEGQWDAVYNGSGQNKLLVRWFNRSADDWEDVPTAVYPETRSVTANVSHFSLYALFIEVPGTGAVQVVAEGTPPPPETGQGPRDLPLVPGLAALLIVGVGVFLYLRWKNS</sequence>
<feature type="region of interest" description="Disordered" evidence="1">
    <location>
        <begin position="822"/>
        <end position="841"/>
    </location>
</feature>
<dbReference type="InterPro" id="IPR011042">
    <property type="entry name" value="6-blade_b-propeller_TolB-like"/>
</dbReference>
<keyword evidence="2" id="KW-0472">Membrane</keyword>
<dbReference type="PANTHER" id="PTHR36842:SF1">
    <property type="entry name" value="PROTEIN TOLB"/>
    <property type="match status" value="1"/>
</dbReference>
<dbReference type="CDD" id="cd00146">
    <property type="entry name" value="PKD"/>
    <property type="match status" value="6"/>
</dbReference>
<dbReference type="InterPro" id="IPR000601">
    <property type="entry name" value="PKD_dom"/>
</dbReference>